<comment type="caution">
    <text evidence="2">The sequence shown here is derived from an EMBL/GenBank/DDBJ whole genome shotgun (WGS) entry which is preliminary data.</text>
</comment>
<accession>A0A8X7RIH9</accession>
<name>A0A8X7RIH9_BRACI</name>
<reference evidence="2 3" key="1">
    <citation type="submission" date="2020-02" db="EMBL/GenBank/DDBJ databases">
        <authorList>
            <person name="Ma Q."/>
            <person name="Huang Y."/>
            <person name="Song X."/>
            <person name="Pei D."/>
        </authorList>
    </citation>
    <scope>NUCLEOTIDE SEQUENCE [LARGE SCALE GENOMIC DNA]</scope>
    <source>
        <strain evidence="2">Sxm20200214</strain>
        <tissue evidence="2">Leaf</tissue>
    </source>
</reference>
<proteinExistence type="predicted"/>
<dbReference type="Proteomes" id="UP000886595">
    <property type="component" value="Unassembled WGS sequence"/>
</dbReference>
<dbReference type="OrthoDB" id="1907587at2759"/>
<keyword evidence="1" id="KW-1133">Transmembrane helix</keyword>
<evidence type="ECO:0000313" key="3">
    <source>
        <dbReference type="Proteomes" id="UP000886595"/>
    </source>
</evidence>
<dbReference type="EMBL" id="JAAMPC010000010">
    <property type="protein sequence ID" value="KAG2288592.1"/>
    <property type="molecule type" value="Genomic_DNA"/>
</dbReference>
<keyword evidence="3" id="KW-1185">Reference proteome</keyword>
<feature type="transmembrane region" description="Helical" evidence="1">
    <location>
        <begin position="26"/>
        <end position="49"/>
    </location>
</feature>
<evidence type="ECO:0000256" key="1">
    <source>
        <dbReference type="SAM" id="Phobius"/>
    </source>
</evidence>
<keyword evidence="1" id="KW-0812">Transmembrane</keyword>
<gene>
    <name evidence="2" type="ORF">Bca52824_048196</name>
</gene>
<dbReference type="AlphaFoldDB" id="A0A8X7RIH9"/>
<organism evidence="2 3">
    <name type="scientific">Brassica carinata</name>
    <name type="common">Ethiopian mustard</name>
    <name type="synonym">Abyssinian cabbage</name>
    <dbReference type="NCBI Taxonomy" id="52824"/>
    <lineage>
        <taxon>Eukaryota</taxon>
        <taxon>Viridiplantae</taxon>
        <taxon>Streptophyta</taxon>
        <taxon>Embryophyta</taxon>
        <taxon>Tracheophyta</taxon>
        <taxon>Spermatophyta</taxon>
        <taxon>Magnoliopsida</taxon>
        <taxon>eudicotyledons</taxon>
        <taxon>Gunneridae</taxon>
        <taxon>Pentapetalae</taxon>
        <taxon>rosids</taxon>
        <taxon>malvids</taxon>
        <taxon>Brassicales</taxon>
        <taxon>Brassicaceae</taxon>
        <taxon>Brassiceae</taxon>
        <taxon>Brassica</taxon>
    </lineage>
</organism>
<sequence length="130" mass="15201">MRNGESPTSQDLTHFHQPSQLRNSRLISIILLLRLASFSFSLASAVFMLTNFQGSGSPHWYYFDAFRFDFSFHPLPNFKKRIKRKFCNLDQNPVLVNRFMFVANAIVALYSVFEMGSCVWEFFKRNNVMA</sequence>
<keyword evidence="1" id="KW-0472">Membrane</keyword>
<evidence type="ECO:0008006" key="4">
    <source>
        <dbReference type="Google" id="ProtNLM"/>
    </source>
</evidence>
<evidence type="ECO:0000313" key="2">
    <source>
        <dbReference type="EMBL" id="KAG2288592.1"/>
    </source>
</evidence>
<protein>
    <recommendedName>
        <fullName evidence="4">CASP-like protein</fullName>
    </recommendedName>
</protein>
<feature type="transmembrane region" description="Helical" evidence="1">
    <location>
        <begin position="99"/>
        <end position="123"/>
    </location>
</feature>